<dbReference type="GO" id="GO:0006508">
    <property type="term" value="P:proteolysis"/>
    <property type="evidence" value="ECO:0007669"/>
    <property type="project" value="UniProtKB-KW"/>
</dbReference>
<evidence type="ECO:0000313" key="3">
    <source>
        <dbReference type="Proteomes" id="UP000245207"/>
    </source>
</evidence>
<dbReference type="OrthoDB" id="1750446at2759"/>
<dbReference type="GO" id="GO:0008233">
    <property type="term" value="F:peptidase activity"/>
    <property type="evidence" value="ECO:0007669"/>
    <property type="project" value="UniProtKB-KW"/>
</dbReference>
<comment type="caution">
    <text evidence="2">The sequence shown here is derived from an EMBL/GenBank/DDBJ whole genome shotgun (WGS) entry which is preliminary data.</text>
</comment>
<dbReference type="SUPFAM" id="SSF54001">
    <property type="entry name" value="Cysteine proteinases"/>
    <property type="match status" value="1"/>
</dbReference>
<feature type="compositionally biased region" description="Basic and acidic residues" evidence="1">
    <location>
        <begin position="380"/>
        <end position="396"/>
    </location>
</feature>
<evidence type="ECO:0000256" key="1">
    <source>
        <dbReference type="SAM" id="MobiDB-lite"/>
    </source>
</evidence>
<feature type="region of interest" description="Disordered" evidence="1">
    <location>
        <begin position="30"/>
        <end position="67"/>
    </location>
</feature>
<keyword evidence="3" id="KW-1185">Reference proteome</keyword>
<protein>
    <submittedName>
        <fullName evidence="2">Ulp1 protease family, C-terminal catalytic domain-containing protein</fullName>
    </submittedName>
</protein>
<keyword evidence="2" id="KW-0645">Protease</keyword>
<feature type="compositionally biased region" description="Basic residues" evidence="1">
    <location>
        <begin position="30"/>
        <end position="40"/>
    </location>
</feature>
<dbReference type="Gene3D" id="3.40.395.10">
    <property type="entry name" value="Adenoviral Proteinase, Chain A"/>
    <property type="match status" value="1"/>
</dbReference>
<evidence type="ECO:0000313" key="2">
    <source>
        <dbReference type="EMBL" id="PWA95352.1"/>
    </source>
</evidence>
<organism evidence="2 3">
    <name type="scientific">Artemisia annua</name>
    <name type="common">Sweet wormwood</name>
    <dbReference type="NCBI Taxonomy" id="35608"/>
    <lineage>
        <taxon>Eukaryota</taxon>
        <taxon>Viridiplantae</taxon>
        <taxon>Streptophyta</taxon>
        <taxon>Embryophyta</taxon>
        <taxon>Tracheophyta</taxon>
        <taxon>Spermatophyta</taxon>
        <taxon>Magnoliopsida</taxon>
        <taxon>eudicotyledons</taxon>
        <taxon>Gunneridae</taxon>
        <taxon>Pentapetalae</taxon>
        <taxon>asterids</taxon>
        <taxon>campanulids</taxon>
        <taxon>Asterales</taxon>
        <taxon>Asteraceae</taxon>
        <taxon>Asteroideae</taxon>
        <taxon>Anthemideae</taxon>
        <taxon>Artemisiinae</taxon>
        <taxon>Artemisia</taxon>
    </lineage>
</organism>
<dbReference type="Proteomes" id="UP000245207">
    <property type="component" value="Unassembled WGS sequence"/>
</dbReference>
<reference evidence="2 3" key="1">
    <citation type="journal article" date="2018" name="Mol. Plant">
        <title>The genome of Artemisia annua provides insight into the evolution of Asteraceae family and artemisinin biosynthesis.</title>
        <authorList>
            <person name="Shen Q."/>
            <person name="Zhang L."/>
            <person name="Liao Z."/>
            <person name="Wang S."/>
            <person name="Yan T."/>
            <person name="Shi P."/>
            <person name="Liu M."/>
            <person name="Fu X."/>
            <person name="Pan Q."/>
            <person name="Wang Y."/>
            <person name="Lv Z."/>
            <person name="Lu X."/>
            <person name="Zhang F."/>
            <person name="Jiang W."/>
            <person name="Ma Y."/>
            <person name="Chen M."/>
            <person name="Hao X."/>
            <person name="Li L."/>
            <person name="Tang Y."/>
            <person name="Lv G."/>
            <person name="Zhou Y."/>
            <person name="Sun X."/>
            <person name="Brodelius P.E."/>
            <person name="Rose J.K.C."/>
            <person name="Tang K."/>
        </authorList>
    </citation>
    <scope>NUCLEOTIDE SEQUENCE [LARGE SCALE GENOMIC DNA]</scope>
    <source>
        <strain evidence="3">cv. Huhao1</strain>
        <tissue evidence="2">Leaf</tissue>
    </source>
</reference>
<feature type="region of interest" description="Disordered" evidence="1">
    <location>
        <begin position="280"/>
        <end position="396"/>
    </location>
</feature>
<feature type="region of interest" description="Disordered" evidence="1">
    <location>
        <begin position="211"/>
        <end position="233"/>
    </location>
</feature>
<gene>
    <name evidence="2" type="ORF">CTI12_AA009780</name>
</gene>
<proteinExistence type="predicted"/>
<keyword evidence="2" id="KW-0378">Hydrolase</keyword>
<name>A0A2U1QBM5_ARTAN</name>
<dbReference type="InterPro" id="IPR038765">
    <property type="entry name" value="Papain-like_cys_pep_sf"/>
</dbReference>
<sequence length="686" mass="78741">MKAAGKRKVNEGMTADKEFIEVSEDEEKKAYKKKKAAGKRKVNEGMAADNENIQVSEEEEKNRKREEPIDEEPIEVIILDKKLKKMAKSYKTLRGRATSLPLFDAIRILTPERKTMIRQMGFRELIDFPIWEIPTKLTFFVINSLETKTMSLKLPNGDITILPETVQTLVYLYYTKFAAMEVRRKVPVFKSWNSTLMKKTDHFRGLNLKSSSQSTSIISPPETDDNDDDSDSYHFVFQHHNQNEEQVDENAESAIVDETTKNNVLNDDVSASVCNKDVMEASDDENEEKNNDEDDAGNQGAEESDQQERKDDEDDAGNQGAGESGQQEGSGKNEDAGNDNKDGNNSEKKDANEGDGTKEATNQKNEKEEADLTDSQNLKALKENDEETRKKDEEKMMKKRKIKPFVYLQSPYIKKKVKVEDKLTDDEKLLGRSIFSMQGEEAETVFSDKDGNMLMRMSIQSLAPGLEVETPLPTLLEIKKLKPEEKGKMVFFPIISSDHYYLIVFNIEKGNDVIIDNSESDATYDGKYKDIYELVKGVFLMYLMTYQHSKQQLMMKDFKPKILKMRWRTKEEKTDCGVYMMAHTESYEGETAVTKWKIGLLDEKHKGHREQLDNLRSKQMLRTMSEYPETRCLVPDDVLFLLTGQSIMVSKNNEHGLTKFRYRLSKDVVVLLDLAMLWTMSKFVAT</sequence>
<dbReference type="AlphaFoldDB" id="A0A2U1QBM5"/>
<dbReference type="EMBL" id="PKPP01000248">
    <property type="protein sequence ID" value="PWA95352.1"/>
    <property type="molecule type" value="Genomic_DNA"/>
</dbReference>
<accession>A0A2U1QBM5</accession>
<feature type="compositionally biased region" description="Acidic residues" evidence="1">
    <location>
        <begin position="280"/>
        <end position="296"/>
    </location>
</feature>
<feature type="compositionally biased region" description="Basic and acidic residues" evidence="1">
    <location>
        <begin position="331"/>
        <end position="358"/>
    </location>
</feature>